<dbReference type="EC" id="2.1.1.72" evidence="1"/>
<dbReference type="PRINTS" id="PR00505">
    <property type="entry name" value="D12N6MTFRASE"/>
</dbReference>
<organism evidence="6 7">
    <name type="scientific">Streptococcus anginosus</name>
    <dbReference type="NCBI Taxonomy" id="1328"/>
    <lineage>
        <taxon>Bacteria</taxon>
        <taxon>Bacillati</taxon>
        <taxon>Bacillota</taxon>
        <taxon>Bacilli</taxon>
        <taxon>Lactobacillales</taxon>
        <taxon>Streptococcaceae</taxon>
        <taxon>Streptococcus</taxon>
        <taxon>Streptococcus anginosus group</taxon>
    </lineage>
</organism>
<evidence type="ECO:0000256" key="2">
    <source>
        <dbReference type="ARBA" id="ARBA00022603"/>
    </source>
</evidence>
<sequence length="380" mass="45079">MNSPLKYPGGKNKELNFIIPNLPRQIDRFFEPFVGGGAVYFNISSVNQMFINDKSYELINFYRAVRGEDKEFISTLKSIDNTLKFLINFTSLNSSVLLNIYQSFKEHSNHQTLLEELSYFFDENQYTLQDNVFIHNLNYVTFYKQLVKSVTDKYKRTKRLEEKKGFLEKEDDIINNIETGLMSAYYTFNRYVYNNCNTLNLALPIQSALYFYIREYCYSSMFRYNQNGEFNVPYGGMSYNHKFLSKKIDYLSNTELVNHLNNTVIDNLDFHEFLETYRLTDKDFIFLDPPYDTEFSTYANNTFDLTDQQRLANYLINECPAKFMLVIKNSDLIRELYNENIITANEEPLQIFAFTKKYLVSFKNRNDKNAEHLLITNYEL</sequence>
<dbReference type="GO" id="GO:0043565">
    <property type="term" value="F:sequence-specific DNA binding"/>
    <property type="evidence" value="ECO:0007669"/>
    <property type="project" value="TreeGrafter"/>
</dbReference>
<dbReference type="PROSITE" id="PS00092">
    <property type="entry name" value="N6_MTASE"/>
    <property type="match status" value="1"/>
</dbReference>
<dbReference type="EMBL" id="CABEID010000001">
    <property type="protein sequence ID" value="VTS43729.1"/>
    <property type="molecule type" value="Genomic_DNA"/>
</dbReference>
<comment type="catalytic activity">
    <reaction evidence="5">
        <text>a 2'-deoxyadenosine in DNA + S-adenosyl-L-methionine = an N(6)-methyl-2'-deoxyadenosine in DNA + S-adenosyl-L-homocysteine + H(+)</text>
        <dbReference type="Rhea" id="RHEA:15197"/>
        <dbReference type="Rhea" id="RHEA-COMP:12418"/>
        <dbReference type="Rhea" id="RHEA-COMP:12419"/>
        <dbReference type="ChEBI" id="CHEBI:15378"/>
        <dbReference type="ChEBI" id="CHEBI:57856"/>
        <dbReference type="ChEBI" id="CHEBI:59789"/>
        <dbReference type="ChEBI" id="CHEBI:90615"/>
        <dbReference type="ChEBI" id="CHEBI:90616"/>
        <dbReference type="EC" id="2.1.1.72"/>
    </reaction>
</comment>
<dbReference type="RefSeq" id="WP_221928349.1">
    <property type="nucleotide sequence ID" value="NZ_CABEID010000001.1"/>
</dbReference>
<dbReference type="InterPro" id="IPR029063">
    <property type="entry name" value="SAM-dependent_MTases_sf"/>
</dbReference>
<evidence type="ECO:0000256" key="4">
    <source>
        <dbReference type="ARBA" id="ARBA00022691"/>
    </source>
</evidence>
<dbReference type="AlphaFoldDB" id="A0A4U9ZTA4"/>
<dbReference type="GO" id="GO:0032259">
    <property type="term" value="P:methylation"/>
    <property type="evidence" value="ECO:0007669"/>
    <property type="project" value="UniProtKB-KW"/>
</dbReference>
<accession>A0A4U9ZTA4</accession>
<evidence type="ECO:0000313" key="6">
    <source>
        <dbReference type="EMBL" id="VTS43729.1"/>
    </source>
</evidence>
<dbReference type="Gene3D" id="3.40.50.150">
    <property type="entry name" value="Vaccinia Virus protein VP39"/>
    <property type="match status" value="2"/>
</dbReference>
<proteinExistence type="predicted"/>
<name>A0A4U9ZTA4_STRAP</name>
<keyword evidence="4" id="KW-0949">S-adenosyl-L-methionine</keyword>
<evidence type="ECO:0000256" key="3">
    <source>
        <dbReference type="ARBA" id="ARBA00022679"/>
    </source>
</evidence>
<dbReference type="Pfam" id="PF02086">
    <property type="entry name" value="MethyltransfD12"/>
    <property type="match status" value="2"/>
</dbReference>
<keyword evidence="3 6" id="KW-0808">Transferase</keyword>
<evidence type="ECO:0000256" key="1">
    <source>
        <dbReference type="ARBA" id="ARBA00011900"/>
    </source>
</evidence>
<evidence type="ECO:0000313" key="7">
    <source>
        <dbReference type="Proteomes" id="UP000403538"/>
    </source>
</evidence>
<dbReference type="GO" id="GO:0009007">
    <property type="term" value="F:site-specific DNA-methyltransferase (adenine-specific) activity"/>
    <property type="evidence" value="ECO:0007669"/>
    <property type="project" value="UniProtKB-EC"/>
</dbReference>
<protein>
    <recommendedName>
        <fullName evidence="1">site-specific DNA-methyltransferase (adenine-specific)</fullName>
        <ecNumber evidence="1">2.1.1.72</ecNumber>
    </recommendedName>
</protein>
<dbReference type="PANTHER" id="PTHR30481">
    <property type="entry name" value="DNA ADENINE METHYLASE"/>
    <property type="match status" value="1"/>
</dbReference>
<dbReference type="REBASE" id="417169">
    <property type="entry name" value="M.San11062II"/>
</dbReference>
<dbReference type="InterPro" id="IPR012327">
    <property type="entry name" value="MeTrfase_D12"/>
</dbReference>
<dbReference type="GO" id="GO:1904047">
    <property type="term" value="F:S-adenosyl-L-methionine binding"/>
    <property type="evidence" value="ECO:0007669"/>
    <property type="project" value="TreeGrafter"/>
</dbReference>
<dbReference type="SUPFAM" id="SSF53335">
    <property type="entry name" value="S-adenosyl-L-methionine-dependent methyltransferases"/>
    <property type="match status" value="1"/>
</dbReference>
<dbReference type="Proteomes" id="UP000403538">
    <property type="component" value="Unassembled WGS sequence"/>
</dbReference>
<dbReference type="GO" id="GO:0006298">
    <property type="term" value="P:mismatch repair"/>
    <property type="evidence" value="ECO:0007669"/>
    <property type="project" value="TreeGrafter"/>
</dbReference>
<reference evidence="6 7" key="1">
    <citation type="submission" date="2019-05" db="EMBL/GenBank/DDBJ databases">
        <authorList>
            <consortium name="Pathogen Informatics"/>
        </authorList>
    </citation>
    <scope>NUCLEOTIDE SEQUENCE [LARGE SCALE GENOMIC DNA]</scope>
    <source>
        <strain evidence="6 7">NCTC11062</strain>
    </source>
</reference>
<dbReference type="GO" id="GO:0009307">
    <property type="term" value="P:DNA restriction-modification system"/>
    <property type="evidence" value="ECO:0007669"/>
    <property type="project" value="InterPro"/>
</dbReference>
<keyword evidence="2 6" id="KW-0489">Methyltransferase</keyword>
<evidence type="ECO:0000256" key="5">
    <source>
        <dbReference type="ARBA" id="ARBA00047942"/>
    </source>
</evidence>
<dbReference type="InterPro" id="IPR002052">
    <property type="entry name" value="DNA_methylase_N6_adenine_CS"/>
</dbReference>
<gene>
    <name evidence="6" type="primary">dpnM</name>
    <name evidence="6" type="ORF">NCTC11062_01587</name>
</gene>